<feature type="non-terminal residue" evidence="1">
    <location>
        <position position="71"/>
    </location>
</feature>
<sequence length="71" mass="8036">MSSRLGNSHTNLIMQGKKFFRYFFSLCLVKLRTTENASSLAIQTIFCYFSEVRVIYLPVNSLSGFSSSQGI</sequence>
<protein>
    <submittedName>
        <fullName evidence="1">Uncharacterized protein</fullName>
    </submittedName>
</protein>
<evidence type="ECO:0000313" key="2">
    <source>
        <dbReference type="Proteomes" id="UP001206878"/>
    </source>
</evidence>
<gene>
    <name evidence="1" type="ORF">NVV43_29195</name>
</gene>
<dbReference type="Proteomes" id="UP001206878">
    <property type="component" value="Unassembled WGS sequence"/>
</dbReference>
<evidence type="ECO:0000313" key="1">
    <source>
        <dbReference type="EMBL" id="MCR6679528.1"/>
    </source>
</evidence>
<proteinExistence type="predicted"/>
<comment type="caution">
    <text evidence="1">The sequence shown here is derived from an EMBL/GenBank/DDBJ whole genome shotgun (WGS) entry which is preliminary data.</text>
</comment>
<name>A0AAW5N2B8_9ESCH</name>
<organism evidence="1 2">
    <name type="scientific">Escherichia marmotae</name>
    <dbReference type="NCBI Taxonomy" id="1499973"/>
    <lineage>
        <taxon>Bacteria</taxon>
        <taxon>Pseudomonadati</taxon>
        <taxon>Pseudomonadota</taxon>
        <taxon>Gammaproteobacteria</taxon>
        <taxon>Enterobacterales</taxon>
        <taxon>Enterobacteriaceae</taxon>
        <taxon>Escherichia</taxon>
    </lineage>
</organism>
<accession>A0AAW5N2B8</accession>
<dbReference type="EMBL" id="JANPXH010001393">
    <property type="protein sequence ID" value="MCR6679528.1"/>
    <property type="molecule type" value="Genomic_DNA"/>
</dbReference>
<dbReference type="AlphaFoldDB" id="A0AAW5N2B8"/>
<reference evidence="1" key="1">
    <citation type="submission" date="2022-07" db="EMBL/GenBank/DDBJ databases">
        <title>Diversity of ethanolamine utilization by human commensal Escherichia coli.</title>
        <authorList>
            <person name="Jubelin G."/>
        </authorList>
    </citation>
    <scope>NUCLEOTIDE SEQUENCE</scope>
    <source>
        <strain evidence="1">S1</strain>
    </source>
</reference>